<evidence type="ECO:0000313" key="2">
    <source>
        <dbReference type="EMBL" id="KAA8534670.1"/>
    </source>
</evidence>
<organism evidence="2 3">
    <name type="scientific">Nyssa sinensis</name>
    <dbReference type="NCBI Taxonomy" id="561372"/>
    <lineage>
        <taxon>Eukaryota</taxon>
        <taxon>Viridiplantae</taxon>
        <taxon>Streptophyta</taxon>
        <taxon>Embryophyta</taxon>
        <taxon>Tracheophyta</taxon>
        <taxon>Spermatophyta</taxon>
        <taxon>Magnoliopsida</taxon>
        <taxon>eudicotyledons</taxon>
        <taxon>Gunneridae</taxon>
        <taxon>Pentapetalae</taxon>
        <taxon>asterids</taxon>
        <taxon>Cornales</taxon>
        <taxon>Nyssaceae</taxon>
        <taxon>Nyssa</taxon>
    </lineage>
</organism>
<dbReference type="AlphaFoldDB" id="A0A5J5AWM3"/>
<dbReference type="EMBL" id="CM018041">
    <property type="protein sequence ID" value="KAA8534670.1"/>
    <property type="molecule type" value="Genomic_DNA"/>
</dbReference>
<feature type="region of interest" description="Disordered" evidence="1">
    <location>
        <begin position="1"/>
        <end position="32"/>
    </location>
</feature>
<keyword evidence="3" id="KW-1185">Reference proteome</keyword>
<proteinExistence type="predicted"/>
<accession>A0A5J5AWM3</accession>
<gene>
    <name evidence="2" type="ORF">F0562_032187</name>
</gene>
<protein>
    <submittedName>
        <fullName evidence="2">Uncharacterized protein</fullName>
    </submittedName>
</protein>
<reference evidence="2 3" key="1">
    <citation type="submission" date="2019-09" db="EMBL/GenBank/DDBJ databases">
        <title>A chromosome-level genome assembly of the Chinese tupelo Nyssa sinensis.</title>
        <authorList>
            <person name="Yang X."/>
            <person name="Kang M."/>
            <person name="Yang Y."/>
            <person name="Xiong H."/>
            <person name="Wang M."/>
            <person name="Zhang Z."/>
            <person name="Wang Z."/>
            <person name="Wu H."/>
            <person name="Ma T."/>
            <person name="Liu J."/>
            <person name="Xi Z."/>
        </authorList>
    </citation>
    <scope>NUCLEOTIDE SEQUENCE [LARGE SCALE GENOMIC DNA]</scope>
    <source>
        <strain evidence="2">J267</strain>
        <tissue evidence="2">Leaf</tissue>
    </source>
</reference>
<evidence type="ECO:0000256" key="1">
    <source>
        <dbReference type="SAM" id="MobiDB-lite"/>
    </source>
</evidence>
<dbReference type="Proteomes" id="UP000325577">
    <property type="component" value="Linkage Group LG18"/>
</dbReference>
<name>A0A5J5AWM3_9ASTE</name>
<evidence type="ECO:0000313" key="3">
    <source>
        <dbReference type="Proteomes" id="UP000325577"/>
    </source>
</evidence>
<sequence length="70" mass="7803">MGFEDAQAGRAYTFPPIDVESEAEEENPKDQVPIIDRHPLSTLPLDGQDMECRIKIIGTSAADKDESHYL</sequence>